<evidence type="ECO:0000313" key="2">
    <source>
        <dbReference type="Proteomes" id="UP000186469"/>
    </source>
</evidence>
<evidence type="ECO:0000313" key="1">
    <source>
        <dbReference type="EMBL" id="SHN49021.1"/>
    </source>
</evidence>
<dbReference type="EMBL" id="FRDI01000002">
    <property type="protein sequence ID" value="SHN49021.1"/>
    <property type="molecule type" value="Genomic_DNA"/>
</dbReference>
<dbReference type="RefSeq" id="WP_072695379.1">
    <property type="nucleotide sequence ID" value="NZ_FRDI01000002.1"/>
</dbReference>
<dbReference type="AlphaFoldDB" id="A0A1M7RS39"/>
<organism evidence="1 2">
    <name type="scientific">Desulfovibrio litoralis DSM 11393</name>
    <dbReference type="NCBI Taxonomy" id="1121455"/>
    <lineage>
        <taxon>Bacteria</taxon>
        <taxon>Pseudomonadati</taxon>
        <taxon>Thermodesulfobacteriota</taxon>
        <taxon>Desulfovibrionia</taxon>
        <taxon>Desulfovibrionales</taxon>
        <taxon>Desulfovibrionaceae</taxon>
        <taxon>Desulfovibrio</taxon>
    </lineage>
</organism>
<accession>A0A1M7RS39</accession>
<dbReference type="InterPro" id="IPR029058">
    <property type="entry name" value="AB_hydrolase_fold"/>
</dbReference>
<protein>
    <submittedName>
        <fullName evidence="1">Uncharacterized protein</fullName>
    </submittedName>
</protein>
<dbReference type="OrthoDB" id="5198510at2"/>
<name>A0A1M7RS39_9BACT</name>
<proteinExistence type="predicted"/>
<keyword evidence="2" id="KW-1185">Reference proteome</keyword>
<dbReference type="SUPFAM" id="SSF53474">
    <property type="entry name" value="alpha/beta-Hydrolases"/>
    <property type="match status" value="1"/>
</dbReference>
<sequence>MKLEIKREKSEYIRYCSTSLNLSYFLLNRACYLVQYNNIDAIYNTAFLSLKKLRDNSLFIRFFNCAKKQLSNNQIMQLASLFIIDKSVSQYYSWLEKNPFLLFSIIELQHHKNVELLELLNIKIIDKKSDCTLICFASRNEKINELNYQLTDILSVYNYNLIFVRDMYDAWYLKGLAFLTNDVPDTVLYLRKKINELEKESSNIFTIGCSSGGYASLLFGYLLGAKRIIAFAPQTLLPRPLPLPDVSCLNGVDQTYFDLLTSLDWQSLNANIALFYSQEYERDKIACERLKNVHGVELHPFVAGKEHNIAGWLKKNNLLRSSIDKYLKSDLGNISQHLVSFPNTPQSFFLFFYTPILKLIAKPKYYKQFKDNPNNFFADTESTINKIFLKFLELFGPKAKR</sequence>
<dbReference type="STRING" id="1121455.SAMN02745728_00087"/>
<gene>
    <name evidence="1" type="ORF">SAMN02745728_00087</name>
</gene>
<reference evidence="1 2" key="1">
    <citation type="submission" date="2016-12" db="EMBL/GenBank/DDBJ databases">
        <authorList>
            <person name="Song W.-J."/>
            <person name="Kurnit D.M."/>
        </authorList>
    </citation>
    <scope>NUCLEOTIDE SEQUENCE [LARGE SCALE GENOMIC DNA]</scope>
    <source>
        <strain evidence="1 2">DSM 11393</strain>
    </source>
</reference>
<dbReference type="Proteomes" id="UP000186469">
    <property type="component" value="Unassembled WGS sequence"/>
</dbReference>